<comment type="caution">
    <text evidence="6">The sequence shown here is derived from an EMBL/GenBank/DDBJ whole genome shotgun (WGS) entry which is preliminary data.</text>
</comment>
<evidence type="ECO:0000259" key="5">
    <source>
        <dbReference type="PROSITE" id="PS51186"/>
    </source>
</evidence>
<comment type="catalytic activity">
    <reaction evidence="4">
        <text>L-methionine sulfone + acetyl-CoA = N-acetyl-L-methionine sulfone + CoA + H(+)</text>
        <dbReference type="Rhea" id="RHEA:47656"/>
        <dbReference type="ChEBI" id="CHEBI:15378"/>
        <dbReference type="ChEBI" id="CHEBI:57287"/>
        <dbReference type="ChEBI" id="CHEBI:57288"/>
        <dbReference type="ChEBI" id="CHEBI:87824"/>
        <dbReference type="ChEBI" id="CHEBI:87825"/>
    </reaction>
</comment>
<dbReference type="SUPFAM" id="SSF55729">
    <property type="entry name" value="Acyl-CoA N-acyltransferases (Nat)"/>
    <property type="match status" value="1"/>
</dbReference>
<evidence type="ECO:0000313" key="7">
    <source>
        <dbReference type="Proteomes" id="UP000238196"/>
    </source>
</evidence>
<keyword evidence="1" id="KW-0808">Transferase</keyword>
<proteinExistence type="predicted"/>
<comment type="catalytic activity">
    <reaction evidence="3">
        <text>L-methionine sulfoximine + acetyl-CoA = N-acetyl-L-methionine sulfoximine + CoA + H(+)</text>
        <dbReference type="Rhea" id="RHEA:47660"/>
        <dbReference type="ChEBI" id="CHEBI:15378"/>
        <dbReference type="ChEBI" id="CHEBI:57287"/>
        <dbReference type="ChEBI" id="CHEBI:57288"/>
        <dbReference type="ChEBI" id="CHEBI:87826"/>
        <dbReference type="ChEBI" id="CHEBI:87827"/>
    </reaction>
</comment>
<feature type="domain" description="N-acetyltransferase" evidence="5">
    <location>
        <begin position="1"/>
        <end position="164"/>
    </location>
</feature>
<evidence type="ECO:0000256" key="1">
    <source>
        <dbReference type="ARBA" id="ARBA00022679"/>
    </source>
</evidence>
<dbReference type="Proteomes" id="UP000238196">
    <property type="component" value="Unassembled WGS sequence"/>
</dbReference>
<dbReference type="Gene3D" id="3.40.630.30">
    <property type="match status" value="1"/>
</dbReference>
<gene>
    <name evidence="6" type="ORF">C4K68_08215</name>
</gene>
<sequence length="171" mass="18824">MLIRAATHADLPAILAIYNDVIATSTAVYALEPVSLEDRTAWYEGRLAQGYPVLVAEDQGEVVGFSSFGEWRGAWHGFRFTVEHSVHVRADQRGKGVGAQLVEALFPLALALGKHVIIGGIDAENAGSVRFHERLGFKTVAHFPEVGHKFGRWLDLVFMQRFLDAPGAERN</sequence>
<dbReference type="AlphaFoldDB" id="A0A2S5KT41"/>
<organism evidence="6 7">
    <name type="scientific">Proteobacteria bacterium 228</name>
    <dbReference type="NCBI Taxonomy" id="2083153"/>
    <lineage>
        <taxon>Bacteria</taxon>
        <taxon>Pseudomonadati</taxon>
        <taxon>Pseudomonadota</taxon>
    </lineage>
</organism>
<evidence type="ECO:0000313" key="6">
    <source>
        <dbReference type="EMBL" id="PPC77883.1"/>
    </source>
</evidence>
<dbReference type="PROSITE" id="PS51186">
    <property type="entry name" value="GNAT"/>
    <property type="match status" value="1"/>
</dbReference>
<dbReference type="Pfam" id="PF00583">
    <property type="entry name" value="Acetyltransf_1"/>
    <property type="match status" value="1"/>
</dbReference>
<dbReference type="PANTHER" id="PTHR43072">
    <property type="entry name" value="N-ACETYLTRANSFERASE"/>
    <property type="match status" value="1"/>
</dbReference>
<dbReference type="InterPro" id="IPR000182">
    <property type="entry name" value="GNAT_dom"/>
</dbReference>
<evidence type="ECO:0000256" key="3">
    <source>
        <dbReference type="ARBA" id="ARBA00050603"/>
    </source>
</evidence>
<accession>A0A2S5KT41</accession>
<name>A0A2S5KT41_9PROT</name>
<dbReference type="PANTHER" id="PTHR43072:SF23">
    <property type="entry name" value="UPF0039 PROTEIN C11D3.02C"/>
    <property type="match status" value="1"/>
</dbReference>
<protein>
    <submittedName>
        <fullName evidence="6">GNAT family N-acetyltransferase</fullName>
    </submittedName>
</protein>
<evidence type="ECO:0000256" key="2">
    <source>
        <dbReference type="ARBA" id="ARBA00023315"/>
    </source>
</evidence>
<dbReference type="OrthoDB" id="5459937at2"/>
<evidence type="ECO:0000256" key="4">
    <source>
        <dbReference type="ARBA" id="ARBA00051334"/>
    </source>
</evidence>
<reference evidence="6 7" key="1">
    <citation type="submission" date="2018-02" db="EMBL/GenBank/DDBJ databases">
        <title>novel marine gammaproteobacteria from coastal saline agro ecosystem.</title>
        <authorList>
            <person name="Krishnan R."/>
            <person name="Ramesh Kumar N."/>
        </authorList>
    </citation>
    <scope>NUCLEOTIDE SEQUENCE [LARGE SCALE GENOMIC DNA]</scope>
    <source>
        <strain evidence="6 7">228</strain>
    </source>
</reference>
<keyword evidence="2" id="KW-0012">Acyltransferase</keyword>
<dbReference type="CDD" id="cd04301">
    <property type="entry name" value="NAT_SF"/>
    <property type="match status" value="1"/>
</dbReference>
<dbReference type="GO" id="GO:0016747">
    <property type="term" value="F:acyltransferase activity, transferring groups other than amino-acyl groups"/>
    <property type="evidence" value="ECO:0007669"/>
    <property type="project" value="InterPro"/>
</dbReference>
<dbReference type="EMBL" id="PRLP01000024">
    <property type="protein sequence ID" value="PPC77883.1"/>
    <property type="molecule type" value="Genomic_DNA"/>
</dbReference>
<dbReference type="FunFam" id="3.40.630.30:FF:000026">
    <property type="entry name" value="Phosphinothricin acetyltransferase"/>
    <property type="match status" value="1"/>
</dbReference>
<dbReference type="InterPro" id="IPR016181">
    <property type="entry name" value="Acyl_CoA_acyltransferase"/>
</dbReference>